<evidence type="ECO:0000259" key="10">
    <source>
        <dbReference type="Pfam" id="PF00441"/>
    </source>
</evidence>
<sequence>SNLDMSSTHHFNHDSLLRYCSSNVSGFPLSPTHFNLSQFGHGQSNPTYLMEVGSNGSFVKKYVLRKKPPGTLLASAHAVEREFLVLQALGNSTNVPVPKVFCLCNDPTVIGTPFYIMEYLEGRIFIDPKLPGMSPESRRAIYRDTAKTLALLHSANVDSIGLGNYGRRNDYCKRQIERWAKQYVSSTNEGKPASNPKMFALIDWLRHHIPSEDSSGATAGLVHGDFRIDNLVFHPTEDRVIGILDWELSTLGNQMCDVAYICMCYIKDIGEKEVKEGMERAGLPAGIPSLPEFLADYCSLARARYTEVLANGLIDAAWEFIERKVALPQHPPSGANVKELVKGNAKQDLPNEGRFAPNQKVVVLRNKIIKFIEEHIYPMEEEFYKLAQSEARWTIHPAEEKLKDLAKKEGLWNLWIPVDSAARAKKILFDGSDNNLSTDSNDLLLGAGLTNLEYGYLCEFMGHSVWAPQIFNCGAPDTGNMEVLLRNGNKEQMLQWLVPLLEGKIRSGFAMTEPKVASSDATNIECSIKSGAMDPRCKILILMGKTDFNAPRHKQQSMILVDTQTPGVHIKRALTVFGFDDAPHGHAEVIFDNVRVPATNILMGEGRGFEIAQARLGPGRLHHCMRLIGAAERGMQLMAQRALSRKAFGKMIAQHGSFISDLAKCRVELEKTRLLVLEAADQLDRYGNKKARGIIAMAKVAAPNMALQVLDMAMQVHGAAGLSSDTVLAHLWATARTLRIADGPDEVHLGTIGKLELELQRAKL</sequence>
<dbReference type="EMBL" id="DF973615">
    <property type="protein sequence ID" value="GAU36066.1"/>
    <property type="molecule type" value="Genomic_DNA"/>
</dbReference>
<dbReference type="InterPro" id="IPR009100">
    <property type="entry name" value="AcylCoA_DH/oxidase_NM_dom_sf"/>
</dbReference>
<dbReference type="OrthoDB" id="434771at2759"/>
<dbReference type="InterPro" id="IPR046373">
    <property type="entry name" value="Acyl-CoA_Oxase/DH_mid-dom_sf"/>
</dbReference>
<dbReference type="SUPFAM" id="SSF56112">
    <property type="entry name" value="Protein kinase-like (PK-like)"/>
    <property type="match status" value="1"/>
</dbReference>
<dbReference type="Gene3D" id="1.20.140.10">
    <property type="entry name" value="Butyryl-CoA Dehydrogenase, subunit A, domain 3"/>
    <property type="match status" value="1"/>
</dbReference>
<evidence type="ECO:0000256" key="4">
    <source>
        <dbReference type="ARBA" id="ARBA00022630"/>
    </source>
</evidence>
<dbReference type="InterPro" id="IPR002575">
    <property type="entry name" value="Aminoglycoside_PTrfase"/>
</dbReference>
<reference evidence="13" key="1">
    <citation type="journal article" date="2017" name="Front. Plant Sci.">
        <title>Climate Clever Clovers: New Paradigm to Reduce the Environmental Footprint of Ruminants by Breeding Low Methanogenic Forages Utilizing Haplotype Variation.</title>
        <authorList>
            <person name="Kaur P."/>
            <person name="Appels R."/>
            <person name="Bayer P.E."/>
            <person name="Keeble-Gagnere G."/>
            <person name="Wang J."/>
            <person name="Hirakawa H."/>
            <person name="Shirasawa K."/>
            <person name="Vercoe P."/>
            <person name="Stefanova K."/>
            <person name="Durmic Z."/>
            <person name="Nichols P."/>
            <person name="Revell C."/>
            <person name="Isobe S.N."/>
            <person name="Edwards D."/>
            <person name="Erskine W."/>
        </authorList>
    </citation>
    <scope>NUCLEOTIDE SEQUENCE [LARGE SCALE GENOMIC DNA]</scope>
    <source>
        <strain evidence="13">cv. Daliak</strain>
    </source>
</reference>
<evidence type="ECO:0000256" key="6">
    <source>
        <dbReference type="ARBA" id="ARBA00022832"/>
    </source>
</evidence>
<accession>A0A2Z6MVV1</accession>
<dbReference type="AlphaFoldDB" id="A0A2Z6MVV1"/>
<evidence type="ECO:0000313" key="13">
    <source>
        <dbReference type="Proteomes" id="UP000242715"/>
    </source>
</evidence>
<dbReference type="GO" id="GO:0033539">
    <property type="term" value="P:fatty acid beta-oxidation using acyl-CoA dehydrogenase"/>
    <property type="evidence" value="ECO:0007669"/>
    <property type="project" value="TreeGrafter"/>
</dbReference>
<dbReference type="GO" id="GO:0050660">
    <property type="term" value="F:flavin adenine dinucleotide binding"/>
    <property type="evidence" value="ECO:0007669"/>
    <property type="project" value="InterPro"/>
</dbReference>
<dbReference type="InterPro" id="IPR011009">
    <property type="entry name" value="Kinase-like_dom_sf"/>
</dbReference>
<dbReference type="SUPFAM" id="SSF47203">
    <property type="entry name" value="Acyl-CoA dehydrogenase C-terminal domain-like"/>
    <property type="match status" value="1"/>
</dbReference>
<evidence type="ECO:0000256" key="8">
    <source>
        <dbReference type="ARBA" id="ARBA00023098"/>
    </source>
</evidence>
<organism evidence="12 13">
    <name type="scientific">Trifolium subterraneum</name>
    <name type="common">Subterranean clover</name>
    <dbReference type="NCBI Taxonomy" id="3900"/>
    <lineage>
        <taxon>Eukaryota</taxon>
        <taxon>Viridiplantae</taxon>
        <taxon>Streptophyta</taxon>
        <taxon>Embryophyta</taxon>
        <taxon>Tracheophyta</taxon>
        <taxon>Spermatophyta</taxon>
        <taxon>Magnoliopsida</taxon>
        <taxon>eudicotyledons</taxon>
        <taxon>Gunneridae</taxon>
        <taxon>Pentapetalae</taxon>
        <taxon>rosids</taxon>
        <taxon>fabids</taxon>
        <taxon>Fabales</taxon>
        <taxon>Fabaceae</taxon>
        <taxon>Papilionoideae</taxon>
        <taxon>50 kb inversion clade</taxon>
        <taxon>NPAAA clade</taxon>
        <taxon>Hologalegina</taxon>
        <taxon>IRL clade</taxon>
        <taxon>Trifolieae</taxon>
        <taxon>Trifolium</taxon>
    </lineage>
</organism>
<evidence type="ECO:0000313" key="12">
    <source>
        <dbReference type="EMBL" id="GAU36066.1"/>
    </source>
</evidence>
<dbReference type="SUPFAM" id="SSF56645">
    <property type="entry name" value="Acyl-CoA dehydrogenase NM domain-like"/>
    <property type="match status" value="1"/>
</dbReference>
<dbReference type="CDD" id="cd05154">
    <property type="entry name" value="ACAD10_11_N-like"/>
    <property type="match status" value="1"/>
</dbReference>
<keyword evidence="4" id="KW-0285">Flavoprotein</keyword>
<keyword evidence="5" id="KW-0274">FAD</keyword>
<comment type="subcellular location">
    <subcellularLocation>
        <location evidence="2">Peroxisome</location>
    </subcellularLocation>
</comment>
<dbReference type="InterPro" id="IPR036250">
    <property type="entry name" value="AcylCo_DH-like_C"/>
</dbReference>
<keyword evidence="7" id="KW-0560">Oxidoreductase</keyword>
<evidence type="ECO:0000256" key="7">
    <source>
        <dbReference type="ARBA" id="ARBA00023002"/>
    </source>
</evidence>
<comment type="cofactor">
    <cofactor evidence="1">
        <name>FAD</name>
        <dbReference type="ChEBI" id="CHEBI:57692"/>
    </cofactor>
</comment>
<evidence type="ECO:0000259" key="11">
    <source>
        <dbReference type="Pfam" id="PF01636"/>
    </source>
</evidence>
<keyword evidence="9" id="KW-0576">Peroxisome</keyword>
<evidence type="ECO:0000256" key="9">
    <source>
        <dbReference type="ARBA" id="ARBA00023140"/>
    </source>
</evidence>
<feature type="domain" description="Aminoglycoside phosphotransferase" evidence="11">
    <location>
        <begin position="36"/>
        <end position="287"/>
    </location>
</feature>
<dbReference type="PANTHER" id="PTHR48083:SF13">
    <property type="entry name" value="ACYL-COA DEHYDROGENASE FAMILY MEMBER 11"/>
    <property type="match status" value="1"/>
</dbReference>
<name>A0A2Z6MVV1_TRISU</name>
<protein>
    <recommendedName>
        <fullName evidence="14">Aminoglycoside phosphotransferase domain-containing protein</fullName>
    </recommendedName>
</protein>
<evidence type="ECO:0000256" key="1">
    <source>
        <dbReference type="ARBA" id="ARBA00001974"/>
    </source>
</evidence>
<dbReference type="Gene3D" id="1.10.540.10">
    <property type="entry name" value="Acyl-CoA dehydrogenase/oxidase, N-terminal domain"/>
    <property type="match status" value="1"/>
</dbReference>
<dbReference type="InterPro" id="IPR050741">
    <property type="entry name" value="Acyl-CoA_dehydrogenase"/>
</dbReference>
<proteinExistence type="inferred from homology"/>
<evidence type="ECO:0008006" key="14">
    <source>
        <dbReference type="Google" id="ProtNLM"/>
    </source>
</evidence>
<dbReference type="Pfam" id="PF00441">
    <property type="entry name" value="Acyl-CoA_dh_1"/>
    <property type="match status" value="1"/>
</dbReference>
<dbReference type="InterPro" id="IPR037069">
    <property type="entry name" value="AcylCoA_DH/ox_N_sf"/>
</dbReference>
<dbReference type="Gene3D" id="2.40.110.10">
    <property type="entry name" value="Butyryl-CoA Dehydrogenase, subunit A, domain 2"/>
    <property type="match status" value="1"/>
</dbReference>
<dbReference type="PANTHER" id="PTHR48083">
    <property type="entry name" value="MEDIUM-CHAIN SPECIFIC ACYL-COA DEHYDROGENASE, MITOCHONDRIAL-RELATED"/>
    <property type="match status" value="1"/>
</dbReference>
<evidence type="ECO:0000256" key="2">
    <source>
        <dbReference type="ARBA" id="ARBA00004275"/>
    </source>
</evidence>
<keyword evidence="13" id="KW-1185">Reference proteome</keyword>
<dbReference type="InterPro" id="IPR041726">
    <property type="entry name" value="ACAD10_11_N"/>
</dbReference>
<gene>
    <name evidence="12" type="ORF">TSUD_320290</name>
</gene>
<dbReference type="Proteomes" id="UP000242715">
    <property type="component" value="Unassembled WGS sequence"/>
</dbReference>
<keyword evidence="6" id="KW-0276">Fatty acid metabolism</keyword>
<evidence type="ECO:0000256" key="5">
    <source>
        <dbReference type="ARBA" id="ARBA00022827"/>
    </source>
</evidence>
<feature type="non-terminal residue" evidence="12">
    <location>
        <position position="1"/>
    </location>
</feature>
<dbReference type="Gene3D" id="3.30.200.20">
    <property type="entry name" value="Phosphorylase Kinase, domain 1"/>
    <property type="match status" value="1"/>
</dbReference>
<dbReference type="Gene3D" id="3.90.1200.10">
    <property type="match status" value="1"/>
</dbReference>
<evidence type="ECO:0000256" key="3">
    <source>
        <dbReference type="ARBA" id="ARBA00009347"/>
    </source>
</evidence>
<dbReference type="Pfam" id="PF01636">
    <property type="entry name" value="APH"/>
    <property type="match status" value="1"/>
</dbReference>
<feature type="domain" description="Acyl-CoA dehydrogenase/oxidase C-terminal" evidence="10">
    <location>
        <begin position="606"/>
        <end position="754"/>
    </location>
</feature>
<dbReference type="InterPro" id="IPR009075">
    <property type="entry name" value="AcylCo_DH/oxidase_C"/>
</dbReference>
<keyword evidence="8" id="KW-0443">Lipid metabolism</keyword>
<dbReference type="GO" id="GO:0003995">
    <property type="term" value="F:acyl-CoA dehydrogenase activity"/>
    <property type="evidence" value="ECO:0007669"/>
    <property type="project" value="TreeGrafter"/>
</dbReference>
<comment type="similarity">
    <text evidence="3">Belongs to the acyl-CoA dehydrogenase family.</text>
</comment>
<dbReference type="GO" id="GO:0005777">
    <property type="term" value="C:peroxisome"/>
    <property type="evidence" value="ECO:0007669"/>
    <property type="project" value="UniProtKB-SubCell"/>
</dbReference>